<dbReference type="EMBL" id="KI894031">
    <property type="protein sequence ID" value="OBR85460.1"/>
    <property type="molecule type" value="Genomic_DNA"/>
</dbReference>
<dbReference type="AlphaFoldDB" id="A0A1A6A5X8"/>
<evidence type="ECO:0000313" key="1">
    <source>
        <dbReference type="EMBL" id="OBR85460.1"/>
    </source>
</evidence>
<dbReference type="RefSeq" id="XP_018263302.1">
    <property type="nucleotide sequence ID" value="XM_018408091.1"/>
</dbReference>
<gene>
    <name evidence="1" type="ORF">I303_04796</name>
    <name evidence="2" type="ORF">I303_104227</name>
</gene>
<dbReference type="EMBL" id="CP144534">
    <property type="protein sequence ID" value="WWC61643.1"/>
    <property type="molecule type" value="Genomic_DNA"/>
</dbReference>
<dbReference type="VEuPathDB" id="FungiDB:I303_04796"/>
<sequence>MAQAIESHWTALNNACSYFQPSPWAFEAKSAPTPTIEDLMDLQQNSELIDQVRITEREYEEAMEHYQGWILESWCWTYTEPSILKDELGPLLTRKGEESLASAQAFLMDELEWLSAGCRAASELGLRYIEALNDAQDIPQAEIFDWISAKAYMNEMSVTATSVFGLLDELDGMSDTNKRKEKEKYRSACQHWSDTVLEVQRNS</sequence>
<name>A0A1A6A5X8_9TREE</name>
<proteinExistence type="predicted"/>
<keyword evidence="3" id="KW-1185">Reference proteome</keyword>
<accession>A0A1A6A5X8</accession>
<evidence type="ECO:0000313" key="2">
    <source>
        <dbReference type="EMBL" id="WWC61643.1"/>
    </source>
</evidence>
<dbReference type="KEGG" id="kdj:28968495"/>
<dbReference type="Proteomes" id="UP000078595">
    <property type="component" value="Chromosome 5"/>
</dbReference>
<organism evidence="1">
    <name type="scientific">Kwoniella dejecticola CBS 10117</name>
    <dbReference type="NCBI Taxonomy" id="1296121"/>
    <lineage>
        <taxon>Eukaryota</taxon>
        <taxon>Fungi</taxon>
        <taxon>Dikarya</taxon>
        <taxon>Basidiomycota</taxon>
        <taxon>Agaricomycotina</taxon>
        <taxon>Tremellomycetes</taxon>
        <taxon>Tremellales</taxon>
        <taxon>Cryptococcaceae</taxon>
        <taxon>Kwoniella</taxon>
    </lineage>
</organism>
<evidence type="ECO:0000313" key="3">
    <source>
        <dbReference type="Proteomes" id="UP000078595"/>
    </source>
</evidence>
<dbReference type="GeneID" id="28968495"/>
<protein>
    <submittedName>
        <fullName evidence="1">Uncharacterized protein</fullName>
    </submittedName>
</protein>
<reference evidence="1" key="1">
    <citation type="submission" date="2013-07" db="EMBL/GenBank/DDBJ databases">
        <title>The Genome Sequence of Cryptococcus dejecticola CBS10117.</title>
        <authorList>
            <consortium name="The Broad Institute Genome Sequencing Platform"/>
            <person name="Cuomo C."/>
            <person name="Litvintseva A."/>
            <person name="Chen Y."/>
            <person name="Heitman J."/>
            <person name="Sun S."/>
            <person name="Springer D."/>
            <person name="Dromer F."/>
            <person name="Young S.K."/>
            <person name="Zeng Q."/>
            <person name="Gargeya S."/>
            <person name="Fitzgerald M."/>
            <person name="Abouelleil A."/>
            <person name="Alvarado L."/>
            <person name="Berlin A.M."/>
            <person name="Chapman S.B."/>
            <person name="Dewar J."/>
            <person name="Goldberg J."/>
            <person name="Griggs A."/>
            <person name="Gujja S."/>
            <person name="Hansen M."/>
            <person name="Howarth C."/>
            <person name="Imamovic A."/>
            <person name="Larimer J."/>
            <person name="McCowan C."/>
            <person name="Murphy C."/>
            <person name="Pearson M."/>
            <person name="Priest M."/>
            <person name="Roberts A."/>
            <person name="Saif S."/>
            <person name="Shea T."/>
            <person name="Sykes S."/>
            <person name="Wortman J."/>
            <person name="Nusbaum C."/>
            <person name="Birren B."/>
        </authorList>
    </citation>
    <scope>NUCLEOTIDE SEQUENCE [LARGE SCALE GENOMIC DNA]</scope>
    <source>
        <strain evidence="1">CBS 10117</strain>
    </source>
</reference>
<reference evidence="2" key="2">
    <citation type="submission" date="2013-07" db="EMBL/GenBank/DDBJ databases">
        <authorList>
            <consortium name="The Broad Institute Genome Sequencing Platform"/>
            <person name="Cuomo C."/>
            <person name="Litvintseva A."/>
            <person name="Chen Y."/>
            <person name="Heitman J."/>
            <person name="Sun S."/>
            <person name="Springer D."/>
            <person name="Dromer F."/>
            <person name="Young S.K."/>
            <person name="Zeng Q."/>
            <person name="Gargeya S."/>
            <person name="Fitzgerald M."/>
            <person name="Abouelleil A."/>
            <person name="Alvarado L."/>
            <person name="Berlin A.M."/>
            <person name="Chapman S.B."/>
            <person name="Dewar J."/>
            <person name="Goldberg J."/>
            <person name="Griggs A."/>
            <person name="Gujja S."/>
            <person name="Hansen M."/>
            <person name="Howarth C."/>
            <person name="Imamovic A."/>
            <person name="Larimer J."/>
            <person name="McCowan C."/>
            <person name="Murphy C."/>
            <person name="Pearson M."/>
            <person name="Priest M."/>
            <person name="Roberts A."/>
            <person name="Saif S."/>
            <person name="Shea T."/>
            <person name="Sykes S."/>
            <person name="Wortman J."/>
            <person name="Nusbaum C."/>
            <person name="Birren B."/>
        </authorList>
    </citation>
    <scope>NUCLEOTIDE SEQUENCE</scope>
    <source>
        <strain evidence="2">CBS 10117</strain>
    </source>
</reference>
<reference evidence="2" key="3">
    <citation type="submission" date="2024-02" db="EMBL/GenBank/DDBJ databases">
        <title>Comparative genomics of Cryptococcus and Kwoniella reveals pathogenesis evolution and contrasting modes of karyotype evolution via chromosome fusion or intercentromeric recombination.</title>
        <authorList>
            <person name="Coelho M.A."/>
            <person name="David-Palma M."/>
            <person name="Shea T."/>
            <person name="Bowers K."/>
            <person name="McGinley-Smith S."/>
            <person name="Mohammad A.W."/>
            <person name="Gnirke A."/>
            <person name="Yurkov A.M."/>
            <person name="Nowrousian M."/>
            <person name="Sun S."/>
            <person name="Cuomo C.A."/>
            <person name="Heitman J."/>
        </authorList>
    </citation>
    <scope>NUCLEOTIDE SEQUENCE</scope>
    <source>
        <strain evidence="2">CBS 10117</strain>
    </source>
</reference>